<dbReference type="RefSeq" id="WP_146787446.1">
    <property type="nucleotide sequence ID" value="NZ_CP042434.1"/>
</dbReference>
<evidence type="ECO:0000256" key="2">
    <source>
        <dbReference type="PROSITE-ProRule" id="PRU00169"/>
    </source>
</evidence>
<evidence type="ECO:0000313" key="4">
    <source>
        <dbReference type="EMBL" id="QEC73982.1"/>
    </source>
</evidence>
<name>A0A5B8VSU7_9BACT</name>
<organism evidence="4 5">
    <name type="scientific">Arachidicoccus ginsenosidivorans</name>
    <dbReference type="NCBI Taxonomy" id="496057"/>
    <lineage>
        <taxon>Bacteria</taxon>
        <taxon>Pseudomonadati</taxon>
        <taxon>Bacteroidota</taxon>
        <taxon>Chitinophagia</taxon>
        <taxon>Chitinophagales</taxon>
        <taxon>Chitinophagaceae</taxon>
        <taxon>Arachidicoccus</taxon>
    </lineage>
</organism>
<dbReference type="AlphaFoldDB" id="A0A5B8VSU7"/>
<dbReference type="Gene3D" id="3.40.50.2300">
    <property type="match status" value="1"/>
</dbReference>
<sequence length="123" mass="13827">MRNILVIDDDEIIQNVLDKVLTKEGFHIELAGNGKEGLSQIEKMAYDLVITDLMMPYANGFEIISRLKKHPNTANAAIIVISSITNEDSIMDGFKLGIDEYVRKPIIIGELVMRIKKLLSPRT</sequence>
<evidence type="ECO:0000256" key="1">
    <source>
        <dbReference type="ARBA" id="ARBA00022553"/>
    </source>
</evidence>
<evidence type="ECO:0000313" key="5">
    <source>
        <dbReference type="Proteomes" id="UP000321291"/>
    </source>
</evidence>
<dbReference type="EMBL" id="CP042434">
    <property type="protein sequence ID" value="QEC73982.1"/>
    <property type="molecule type" value="Genomic_DNA"/>
</dbReference>
<accession>A0A5B8VSU7</accession>
<feature type="modified residue" description="4-aspartylphosphate" evidence="2">
    <location>
        <position position="52"/>
    </location>
</feature>
<dbReference type="InterPro" id="IPR001789">
    <property type="entry name" value="Sig_transdc_resp-reg_receiver"/>
</dbReference>
<dbReference type="PROSITE" id="PS50110">
    <property type="entry name" value="RESPONSE_REGULATORY"/>
    <property type="match status" value="1"/>
</dbReference>
<dbReference type="Pfam" id="PF00072">
    <property type="entry name" value="Response_reg"/>
    <property type="match status" value="1"/>
</dbReference>
<dbReference type="SMART" id="SM00448">
    <property type="entry name" value="REC"/>
    <property type="match status" value="1"/>
</dbReference>
<dbReference type="Proteomes" id="UP000321291">
    <property type="component" value="Chromosome"/>
</dbReference>
<dbReference type="OrthoDB" id="9789181at2"/>
<dbReference type="KEGG" id="agi:FSB73_22235"/>
<proteinExistence type="predicted"/>
<keyword evidence="5" id="KW-1185">Reference proteome</keyword>
<evidence type="ECO:0000259" key="3">
    <source>
        <dbReference type="PROSITE" id="PS50110"/>
    </source>
</evidence>
<dbReference type="PANTHER" id="PTHR44591:SF3">
    <property type="entry name" value="RESPONSE REGULATORY DOMAIN-CONTAINING PROTEIN"/>
    <property type="match status" value="1"/>
</dbReference>
<reference evidence="4 5" key="1">
    <citation type="journal article" date="2017" name="Int. J. Syst. Evol. Microbiol.">
        <title>Arachidicoccus ginsenosidivorans sp. nov., with ginsenoside-converting activity isolated from ginseng cultivating soil.</title>
        <authorList>
            <person name="Siddiqi M.Z."/>
            <person name="Aslam Z."/>
            <person name="Im W.T."/>
        </authorList>
    </citation>
    <scope>NUCLEOTIDE SEQUENCE [LARGE SCALE GENOMIC DNA]</scope>
    <source>
        <strain evidence="4 5">Gsoil 809</strain>
    </source>
</reference>
<gene>
    <name evidence="4" type="ORF">FSB73_22235</name>
</gene>
<dbReference type="InterPro" id="IPR050595">
    <property type="entry name" value="Bact_response_regulator"/>
</dbReference>
<dbReference type="GO" id="GO:0000160">
    <property type="term" value="P:phosphorelay signal transduction system"/>
    <property type="evidence" value="ECO:0007669"/>
    <property type="project" value="InterPro"/>
</dbReference>
<feature type="domain" description="Response regulatory" evidence="3">
    <location>
        <begin position="3"/>
        <end position="119"/>
    </location>
</feature>
<protein>
    <submittedName>
        <fullName evidence="4">Response regulator transcription factor</fullName>
    </submittedName>
</protein>
<dbReference type="SUPFAM" id="SSF52172">
    <property type="entry name" value="CheY-like"/>
    <property type="match status" value="1"/>
</dbReference>
<dbReference type="PANTHER" id="PTHR44591">
    <property type="entry name" value="STRESS RESPONSE REGULATOR PROTEIN 1"/>
    <property type="match status" value="1"/>
</dbReference>
<dbReference type="InterPro" id="IPR011006">
    <property type="entry name" value="CheY-like_superfamily"/>
</dbReference>
<dbReference type="CDD" id="cd17574">
    <property type="entry name" value="REC_OmpR"/>
    <property type="match status" value="1"/>
</dbReference>
<keyword evidence="1 2" id="KW-0597">Phosphoprotein</keyword>